<name>A0ABT6BC43_9GAMM</name>
<evidence type="ECO:0000256" key="1">
    <source>
        <dbReference type="ARBA" id="ARBA00022630"/>
    </source>
</evidence>
<dbReference type="EC" id="1.14.13.-" evidence="5"/>
<comment type="cofactor">
    <cofactor evidence="5">
        <name>FAD</name>
        <dbReference type="ChEBI" id="CHEBI:57692"/>
    </cofactor>
</comment>
<feature type="binding site" evidence="5">
    <location>
        <position position="103"/>
    </location>
    <ligand>
        <name>FAD</name>
        <dbReference type="ChEBI" id="CHEBI:57692"/>
    </ligand>
</feature>
<keyword evidence="1 5" id="KW-0285">Flavoprotein</keyword>
<comment type="similarity">
    <text evidence="5">Belongs to the aromatic-ring hydroxylase family. TetX subfamily.</text>
</comment>
<keyword evidence="2 5" id="KW-0274">FAD</keyword>
<dbReference type="EMBL" id="JARJJS010000002">
    <property type="protein sequence ID" value="MDF4025691.1"/>
    <property type="molecule type" value="Genomic_DNA"/>
</dbReference>
<feature type="binding site" evidence="5">
    <location>
        <position position="295"/>
    </location>
    <ligand>
        <name>FAD</name>
        <dbReference type="ChEBI" id="CHEBI:57692"/>
    </ligand>
</feature>
<evidence type="ECO:0000259" key="6">
    <source>
        <dbReference type="Pfam" id="PF01494"/>
    </source>
</evidence>
<keyword evidence="3 5" id="KW-0560">Oxidoreductase</keyword>
<accession>A0ABT6BC43</accession>
<keyword evidence="5" id="KW-0963">Cytoplasm</keyword>
<dbReference type="PANTHER" id="PTHR46972">
    <property type="entry name" value="MONOOXYGENASE ASQM-RELATED"/>
    <property type="match status" value="1"/>
</dbReference>
<comment type="domain">
    <text evidence="5">Consists of an N-terminal FAD-binding domain with a Rossman fold and a C-terminal substrate-binding domain.</text>
</comment>
<proteinExistence type="inferred from homology"/>
<feature type="binding site" evidence="5">
    <location>
        <position position="40"/>
    </location>
    <ligand>
        <name>NADPH</name>
        <dbReference type="ChEBI" id="CHEBI:57783"/>
    </ligand>
</feature>
<dbReference type="InterPro" id="IPR036188">
    <property type="entry name" value="FAD/NAD-bd_sf"/>
</dbReference>
<dbReference type="Pfam" id="PF01494">
    <property type="entry name" value="FAD_binding_3"/>
    <property type="match status" value="1"/>
</dbReference>
<dbReference type="PRINTS" id="PR00420">
    <property type="entry name" value="RNGMNOXGNASE"/>
</dbReference>
<comment type="subcellular location">
    <subcellularLocation>
        <location evidence="5">Cytoplasm</location>
    </subcellularLocation>
</comment>
<dbReference type="Gene3D" id="3.50.50.60">
    <property type="entry name" value="FAD/NAD(P)-binding domain"/>
    <property type="match status" value="1"/>
</dbReference>
<evidence type="ECO:0000313" key="7">
    <source>
        <dbReference type="EMBL" id="MDF4025691.1"/>
    </source>
</evidence>
<dbReference type="InterPro" id="IPR002938">
    <property type="entry name" value="FAD-bd"/>
</dbReference>
<feature type="binding site" evidence="5">
    <location>
        <position position="47"/>
    </location>
    <ligand>
        <name>FAD</name>
        <dbReference type="ChEBI" id="CHEBI:57692"/>
    </ligand>
</feature>
<evidence type="ECO:0000256" key="4">
    <source>
        <dbReference type="ARBA" id="ARBA00023033"/>
    </source>
</evidence>
<organism evidence="7 8">
    <name type="scientific">Luteibacter sahnii</name>
    <dbReference type="NCBI Taxonomy" id="3021977"/>
    <lineage>
        <taxon>Bacteria</taxon>
        <taxon>Pseudomonadati</taxon>
        <taxon>Pseudomonadota</taxon>
        <taxon>Gammaproteobacteria</taxon>
        <taxon>Lysobacterales</taxon>
        <taxon>Rhodanobacteraceae</taxon>
        <taxon>Luteibacter</taxon>
    </lineage>
</organism>
<keyword evidence="4 5" id="KW-0503">Monooxygenase</keyword>
<dbReference type="HAMAP" id="MF_00845">
    <property type="entry name" value="TetX_monooxygenase"/>
    <property type="match status" value="1"/>
</dbReference>
<evidence type="ECO:0000256" key="2">
    <source>
        <dbReference type="ARBA" id="ARBA00022827"/>
    </source>
</evidence>
<dbReference type="Proteomes" id="UP001528850">
    <property type="component" value="Unassembled WGS sequence"/>
</dbReference>
<comment type="catalytic activity">
    <reaction evidence="5">
        <text>a tetracycline + NADPH + O2 + H(+) = an 11a-hydroxytetracycline + NADP(+) + H2O</text>
        <dbReference type="Rhea" id="RHEA:61444"/>
        <dbReference type="ChEBI" id="CHEBI:15377"/>
        <dbReference type="ChEBI" id="CHEBI:15378"/>
        <dbReference type="ChEBI" id="CHEBI:15379"/>
        <dbReference type="ChEBI" id="CHEBI:57783"/>
        <dbReference type="ChEBI" id="CHEBI:58349"/>
        <dbReference type="ChEBI" id="CHEBI:144644"/>
        <dbReference type="ChEBI" id="CHEBI:144645"/>
    </reaction>
</comment>
<keyword evidence="8" id="KW-1185">Reference proteome</keyword>
<keyword evidence="5" id="KW-0521">NADP</keyword>
<sequence length="375" mass="39315">MTSSLAIVGAGLGGLMLARVLHVHGIPSVIYEADASADVRSQGGMLDIHESDGQVALKAAGLYEGFRKLVHPGGEATRVMAPDGRLLHDEADDGKGGRPEVPRGELRRLLLASLPEGTIAWGKKLVGTAAQADGSHALRFADGTSATARLLVGADGAWSRVRPHLTDATPAYAGYAFVETWLHDVDRRHPGPAAAVGGGSFFATSPGKGIFAHREPGNVIHAYIAVCRPAEWFDDIDVGSVRTGTPRIAAEFDGWAPALRALITDSDAAPVLRRIHALPVDLRWPRKPGVTLLGDAAHLMPPSGEGANLAMDDGARLAVAIATHGDRVEDALGAYESAMFVRAEAAAREAQALTARLLGTDAPHGLLRMFGHDPA</sequence>
<protein>
    <recommendedName>
        <fullName evidence="5">Flavin-dependent monooxygenase</fullName>
    </recommendedName>
    <alternativeName>
        <fullName evidence="5">TetX monooxygenase</fullName>
        <shortName evidence="5">TetX</shortName>
        <ecNumber evidence="5">1.14.13.-</ecNumber>
    </alternativeName>
</protein>
<evidence type="ECO:0000256" key="5">
    <source>
        <dbReference type="HAMAP-Rule" id="MF_00845"/>
    </source>
</evidence>
<comment type="subunit">
    <text evidence="5">Monomer.</text>
</comment>
<evidence type="ECO:0000313" key="8">
    <source>
        <dbReference type="Proteomes" id="UP001528850"/>
    </source>
</evidence>
<dbReference type="PANTHER" id="PTHR46972:SF1">
    <property type="entry name" value="FAD DEPENDENT OXIDOREDUCTASE DOMAIN-CONTAINING PROTEIN"/>
    <property type="match status" value="1"/>
</dbReference>
<gene>
    <name evidence="7" type="ORF">P3W24_12010</name>
</gene>
<reference evidence="7 8" key="1">
    <citation type="journal article" date="2024" name="Curr. Microbiol.">
        <title>Luteibacter sahnii sp. nov., A Novel Yellow-Colored Xanthomonadin Pigment Producing Probiotic Bacterium from Healthy Rice Seed Microbiome.</title>
        <authorList>
            <person name="Jaiswal G."/>
            <person name="Rana R."/>
            <person name="Nayak P.K."/>
            <person name="Chouhan R."/>
            <person name="Gandhi S.G."/>
            <person name="Patel H.K."/>
            <person name="Patil P.B."/>
        </authorList>
    </citation>
    <scope>NUCLEOTIDE SEQUENCE [LARGE SCALE GENOMIC DNA]</scope>
    <source>
        <strain evidence="7 8">PPL201</strain>
    </source>
</reference>
<dbReference type="SUPFAM" id="SSF51905">
    <property type="entry name" value="FAD/NAD(P)-binding domain"/>
    <property type="match status" value="1"/>
</dbReference>
<comment type="caution">
    <text evidence="7">The sequence shown here is derived from an EMBL/GenBank/DDBJ whole genome shotgun (WGS) entry which is preliminary data.</text>
</comment>
<feature type="domain" description="FAD-binding" evidence="6">
    <location>
        <begin position="5"/>
        <end position="349"/>
    </location>
</feature>
<keyword evidence="5" id="KW-0547">Nucleotide-binding</keyword>
<comment type="function">
    <text evidence="5">An FAD-requiring monooxygenase active on some tetracycline antibiotic derivatives, which leads to their inactivation. Hydroxylates carbon 11a of tetracycline and some analogs.</text>
</comment>
<evidence type="ECO:0000256" key="3">
    <source>
        <dbReference type="ARBA" id="ARBA00023002"/>
    </source>
</evidence>
<dbReference type="InterPro" id="IPR043683">
    <property type="entry name" value="TetX_monooxygenase"/>
</dbReference>